<dbReference type="InterPro" id="IPR001226">
    <property type="entry name" value="Flavodoxin_CS"/>
</dbReference>
<dbReference type="GO" id="GO:0016651">
    <property type="term" value="F:oxidoreductase activity, acting on NAD(P)H"/>
    <property type="evidence" value="ECO:0007669"/>
    <property type="project" value="UniProtKB-ARBA"/>
</dbReference>
<dbReference type="STRING" id="585394.RHOM_01360"/>
<dbReference type="Proteomes" id="UP000008178">
    <property type="component" value="Chromosome"/>
</dbReference>
<dbReference type="AlphaFoldDB" id="G2SZR0"/>
<dbReference type="InterPro" id="IPR029039">
    <property type="entry name" value="Flavoprotein-like_sf"/>
</dbReference>
<proteinExistence type="predicted"/>
<feature type="domain" description="Flavodoxin-like" evidence="1">
    <location>
        <begin position="10"/>
        <end position="55"/>
    </location>
</feature>
<sequence length="55" mass="6044">MFASTMNKKYSIVYSSLTGNTKVLADAIHGALPQDECEYFGVSDTVIPSSELLYH</sequence>
<protein>
    <recommendedName>
        <fullName evidence="1">Flavodoxin-like domain-containing protein</fullName>
    </recommendedName>
</protein>
<dbReference type="EMBL" id="CP003040">
    <property type="protein sequence ID" value="AEN95394.1"/>
    <property type="molecule type" value="Genomic_DNA"/>
</dbReference>
<dbReference type="GO" id="GO:0009055">
    <property type="term" value="F:electron transfer activity"/>
    <property type="evidence" value="ECO:0007669"/>
    <property type="project" value="InterPro"/>
</dbReference>
<evidence type="ECO:0000313" key="3">
    <source>
        <dbReference type="Proteomes" id="UP000008178"/>
    </source>
</evidence>
<dbReference type="HOGENOM" id="CLU_3029601_0_0_9"/>
<name>G2SZR0_ROSHA</name>
<dbReference type="Pfam" id="PF12641">
    <property type="entry name" value="Flavodoxin_3"/>
    <property type="match status" value="1"/>
</dbReference>
<dbReference type="PROSITE" id="PS00201">
    <property type="entry name" value="FLAVODOXIN"/>
    <property type="match status" value="1"/>
</dbReference>
<dbReference type="PROSITE" id="PS50902">
    <property type="entry name" value="FLAVODOXIN_LIKE"/>
    <property type="match status" value="1"/>
</dbReference>
<organism evidence="2 3">
    <name type="scientific">Roseburia hominis (strain DSM 16839 / JCM 17582 / NCIMB 14029 / A2-183)</name>
    <dbReference type="NCBI Taxonomy" id="585394"/>
    <lineage>
        <taxon>Bacteria</taxon>
        <taxon>Bacillati</taxon>
        <taxon>Bacillota</taxon>
        <taxon>Clostridia</taxon>
        <taxon>Lachnospirales</taxon>
        <taxon>Lachnospiraceae</taxon>
        <taxon>Roseburia</taxon>
    </lineage>
</organism>
<evidence type="ECO:0000259" key="1">
    <source>
        <dbReference type="PROSITE" id="PS50902"/>
    </source>
</evidence>
<gene>
    <name evidence="2" type="ordered locus">RHOM_01360</name>
</gene>
<dbReference type="SUPFAM" id="SSF52218">
    <property type="entry name" value="Flavoproteins"/>
    <property type="match status" value="1"/>
</dbReference>
<keyword evidence="3" id="KW-1185">Reference proteome</keyword>
<dbReference type="InterPro" id="IPR008254">
    <property type="entry name" value="Flavodoxin/NO_synth"/>
</dbReference>
<dbReference type="eggNOG" id="COG0716">
    <property type="taxonomic scope" value="Bacteria"/>
</dbReference>
<evidence type="ECO:0000313" key="2">
    <source>
        <dbReference type="EMBL" id="AEN95394.1"/>
    </source>
</evidence>
<accession>G2SZR0</accession>
<dbReference type="KEGG" id="rho:RHOM_01360"/>
<dbReference type="GO" id="GO:0010181">
    <property type="term" value="F:FMN binding"/>
    <property type="evidence" value="ECO:0007669"/>
    <property type="project" value="InterPro"/>
</dbReference>
<reference evidence="2 3" key="1">
    <citation type="journal article" date="2015" name="Genome Announc.">
        <title>Complete genome sequence of the human gut symbiont Roseburia hominis.</title>
        <authorList>
            <person name="Travis A.J."/>
            <person name="Kelly D."/>
            <person name="Flint H.J."/>
            <person name="Aminov R.I."/>
        </authorList>
    </citation>
    <scope>NUCLEOTIDE SEQUENCE [LARGE SCALE GENOMIC DNA]</scope>
    <source>
        <strain evidence="3">DSM 16839 / JCM 17582 / NCIMB 14029 / A2-183</strain>
    </source>
</reference>